<evidence type="ECO:0000256" key="1">
    <source>
        <dbReference type="SAM" id="Phobius"/>
    </source>
</evidence>
<keyword evidence="3" id="KW-1185">Reference proteome</keyword>
<accession>A0A5D0RD15</accession>
<feature type="transmembrane region" description="Helical" evidence="1">
    <location>
        <begin position="12"/>
        <end position="34"/>
    </location>
</feature>
<feature type="transmembrane region" description="Helical" evidence="1">
    <location>
        <begin position="46"/>
        <end position="70"/>
    </location>
</feature>
<dbReference type="Proteomes" id="UP000323720">
    <property type="component" value="Unassembled WGS sequence"/>
</dbReference>
<organism evidence="2 3">
    <name type="scientific">Bizionia myxarmorum</name>
    <dbReference type="NCBI Taxonomy" id="291186"/>
    <lineage>
        <taxon>Bacteria</taxon>
        <taxon>Pseudomonadati</taxon>
        <taxon>Bacteroidota</taxon>
        <taxon>Flavobacteriia</taxon>
        <taxon>Flavobacteriales</taxon>
        <taxon>Flavobacteriaceae</taxon>
        <taxon>Bizionia</taxon>
    </lineage>
</organism>
<sequence length="112" mass="13103">MTLTNTILAIGPFQIILIVVMLIALLVFPFLLIFYKRNDPEHNLPIWIKIVLVIPSFTWVGILTSLYILFRKKDFNSVKAYKFSKSTRNYAIFLFVMSLAFSIFHLVRMQSK</sequence>
<keyword evidence="1" id="KW-1133">Transmembrane helix</keyword>
<dbReference type="AlphaFoldDB" id="A0A5D0RD15"/>
<dbReference type="RefSeq" id="WP_148402346.1">
    <property type="nucleotide sequence ID" value="NZ_VSKK01000001.1"/>
</dbReference>
<keyword evidence="1" id="KW-0472">Membrane</keyword>
<dbReference type="EMBL" id="VSKK01000001">
    <property type="protein sequence ID" value="TYB78608.1"/>
    <property type="molecule type" value="Genomic_DNA"/>
</dbReference>
<evidence type="ECO:0000313" key="3">
    <source>
        <dbReference type="Proteomes" id="UP000323720"/>
    </source>
</evidence>
<keyword evidence="1" id="KW-0812">Transmembrane</keyword>
<reference evidence="2 3" key="1">
    <citation type="submission" date="2019-08" db="EMBL/GenBank/DDBJ databases">
        <title>Genomes of Antarctic Bizionia species.</title>
        <authorList>
            <person name="Bowman J.P."/>
        </authorList>
    </citation>
    <scope>NUCLEOTIDE SEQUENCE [LARGE SCALE GENOMIC DNA]</scope>
    <source>
        <strain evidence="2 3">ADA-4</strain>
    </source>
</reference>
<comment type="caution">
    <text evidence="2">The sequence shown here is derived from an EMBL/GenBank/DDBJ whole genome shotgun (WGS) entry which is preliminary data.</text>
</comment>
<evidence type="ECO:0000313" key="2">
    <source>
        <dbReference type="EMBL" id="TYB78608.1"/>
    </source>
</evidence>
<gene>
    <name evidence="2" type="ORF">ES674_02175</name>
</gene>
<protein>
    <submittedName>
        <fullName evidence="2">Uncharacterized protein</fullName>
    </submittedName>
</protein>
<feature type="transmembrane region" description="Helical" evidence="1">
    <location>
        <begin position="90"/>
        <end position="107"/>
    </location>
</feature>
<name>A0A5D0RD15_9FLAO</name>
<proteinExistence type="predicted"/>
<dbReference type="OrthoDB" id="9881114at2"/>